<reference evidence="2" key="2">
    <citation type="submission" date="2008-05" db="EMBL/GenBank/DDBJ databases">
        <title>Genome sequence of Clostridium botulinum Ba4 strain 657 plasmid pCLJ.</title>
        <authorList>
            <person name="Shrivastava S."/>
            <person name="Brown J.L."/>
            <person name="Bruce D."/>
            <person name="Detter C."/>
            <person name="Munk C."/>
            <person name="Smith L.A."/>
            <person name="Smith T.J."/>
            <person name="Sutton G."/>
            <person name="Brettin T.S."/>
        </authorList>
    </citation>
    <scope>NUCLEOTIDE SEQUENCE [LARGE SCALE GENOMIC DNA]</scope>
    <source>
        <strain evidence="2">657 / Type Ba4</strain>
        <plasmid evidence="2">pCLJ</plasmid>
    </source>
</reference>
<evidence type="ECO:0000313" key="2">
    <source>
        <dbReference type="Proteomes" id="UP000002333"/>
    </source>
</evidence>
<dbReference type="KEGG" id="cbi:CLJ_0183"/>
<protein>
    <submittedName>
        <fullName evidence="1">Uncharacterized protein</fullName>
    </submittedName>
</protein>
<geneLocation type="plasmid" evidence="1 2">
    <name>pCLJ</name>
</geneLocation>
<dbReference type="AlphaFoldDB" id="A0A3F2ZVB0"/>
<dbReference type="Proteomes" id="UP000002333">
    <property type="component" value="Plasmid pCLJ"/>
</dbReference>
<organism evidence="1 2">
    <name type="scientific">Clostridium botulinum (strain 657 / Type Ba4)</name>
    <dbReference type="NCBI Taxonomy" id="515621"/>
    <lineage>
        <taxon>Bacteria</taxon>
        <taxon>Bacillati</taxon>
        <taxon>Bacillota</taxon>
        <taxon>Clostridia</taxon>
        <taxon>Eubacteriales</taxon>
        <taxon>Clostridiaceae</taxon>
        <taxon>Clostridium</taxon>
    </lineage>
</organism>
<proteinExistence type="predicted"/>
<accession>A0A3F2ZVB0</accession>
<dbReference type="EMBL" id="CP001081">
    <property type="protein sequence ID" value="ACQ51180.1"/>
    <property type="molecule type" value="Genomic_DNA"/>
</dbReference>
<gene>
    <name evidence="1" type="ordered locus">CLJ_0183</name>
</gene>
<reference evidence="1 2" key="1">
    <citation type="journal article" date="2007" name="PLoS ONE">
        <title>Analysis of the neurotoxin complex genes in Clostridium botulinum A1-A4 and B1 strains: BoNT/A3, /Ba4 and /B1 clusters are located within plasmids.</title>
        <authorList>
            <person name="Smith T.J."/>
            <person name="Hill K.K."/>
            <person name="Foley B.T."/>
            <person name="Detter J.C."/>
            <person name="Munk A.C."/>
            <person name="Bruce D.C."/>
            <person name="Doggett N.A."/>
            <person name="Smith L.A."/>
            <person name="Marks J.D."/>
            <person name="Xie G."/>
            <person name="Brettin T.S."/>
        </authorList>
    </citation>
    <scope>NUCLEOTIDE SEQUENCE [LARGE SCALE GENOMIC DNA]</scope>
    <source>
        <strain evidence="2">657 / Type Ba4</strain>
    </source>
</reference>
<evidence type="ECO:0000313" key="1">
    <source>
        <dbReference type="EMBL" id="ACQ51180.1"/>
    </source>
</evidence>
<sequence length="263" mass="30877">MDIKELTQKAYQNSNEKGLYLLSYNWHNHVYGEEWAVFLGNKECKNGYSSDLRLARRFTEEEITKYKNSDYIPIPLDLLGISEIYEREDTFNKNIKVLIEKERLNKLLGLTKCMPITILGEKLYTLKDIEFNENIRISRLRTDIRNGILVTSGKKLLGTYYVTQKELDKYLKVVKKQIEVTEEQLDEMKHALGLSYGKKPYRNRFYSSTSDKKWNDLVAKDLAEKDFNSENKNCYFWLSKLGVAFILGKSITIKKYNNLSSQQ</sequence>
<name>A0A3F2ZVB0_CLOB6</name>
<dbReference type="RefSeq" id="WP_012720175.1">
    <property type="nucleotide sequence ID" value="NC_012654.1"/>
</dbReference>
<keyword evidence="1" id="KW-0614">Plasmid</keyword>